<accession>A0ABV0SMX5</accession>
<sequence length="124" mass="14129">MQKSWTPEECLKGMCSLSYSRLEDWLRVHLLSCLSFLDEATKEATFLSHSKYSWISASEFFLCLFSVLSNPLILNLVLLEGSCCSYMHAHFKGWGSEWVRYGSLCEQNNMASASGKTLFLKLLP</sequence>
<protein>
    <submittedName>
        <fullName evidence="1">Uncharacterized protein</fullName>
    </submittedName>
</protein>
<comment type="caution">
    <text evidence="1">The sequence shown here is derived from an EMBL/GenBank/DDBJ whole genome shotgun (WGS) entry which is preliminary data.</text>
</comment>
<evidence type="ECO:0000313" key="2">
    <source>
        <dbReference type="Proteomes" id="UP001482620"/>
    </source>
</evidence>
<keyword evidence="2" id="KW-1185">Reference proteome</keyword>
<reference evidence="1 2" key="1">
    <citation type="submission" date="2021-06" db="EMBL/GenBank/DDBJ databases">
        <authorList>
            <person name="Palmer J.M."/>
        </authorList>
    </citation>
    <scope>NUCLEOTIDE SEQUENCE [LARGE SCALE GENOMIC DNA]</scope>
    <source>
        <strain evidence="2">if_2019</strain>
        <tissue evidence="1">Muscle</tissue>
    </source>
</reference>
<organism evidence="1 2">
    <name type="scientific">Ilyodon furcidens</name>
    <name type="common">goldbreast splitfin</name>
    <dbReference type="NCBI Taxonomy" id="33524"/>
    <lineage>
        <taxon>Eukaryota</taxon>
        <taxon>Metazoa</taxon>
        <taxon>Chordata</taxon>
        <taxon>Craniata</taxon>
        <taxon>Vertebrata</taxon>
        <taxon>Euteleostomi</taxon>
        <taxon>Actinopterygii</taxon>
        <taxon>Neopterygii</taxon>
        <taxon>Teleostei</taxon>
        <taxon>Neoteleostei</taxon>
        <taxon>Acanthomorphata</taxon>
        <taxon>Ovalentaria</taxon>
        <taxon>Atherinomorphae</taxon>
        <taxon>Cyprinodontiformes</taxon>
        <taxon>Goodeidae</taxon>
        <taxon>Ilyodon</taxon>
    </lineage>
</organism>
<name>A0ABV0SMX5_9TELE</name>
<proteinExistence type="predicted"/>
<dbReference type="EMBL" id="JAHRIQ010001260">
    <property type="protein sequence ID" value="MEQ2221337.1"/>
    <property type="molecule type" value="Genomic_DNA"/>
</dbReference>
<dbReference type="Proteomes" id="UP001482620">
    <property type="component" value="Unassembled WGS sequence"/>
</dbReference>
<gene>
    <name evidence="1" type="ORF">ILYODFUR_014766</name>
</gene>
<evidence type="ECO:0000313" key="1">
    <source>
        <dbReference type="EMBL" id="MEQ2221337.1"/>
    </source>
</evidence>